<sequence length="28" mass="3389">MFEYHPYSCSFRNNIIKLITTIINTKLK</sequence>
<organism evidence="1">
    <name type="scientific">Arundo donax</name>
    <name type="common">Giant reed</name>
    <name type="synonym">Donax arundinaceus</name>
    <dbReference type="NCBI Taxonomy" id="35708"/>
    <lineage>
        <taxon>Eukaryota</taxon>
        <taxon>Viridiplantae</taxon>
        <taxon>Streptophyta</taxon>
        <taxon>Embryophyta</taxon>
        <taxon>Tracheophyta</taxon>
        <taxon>Spermatophyta</taxon>
        <taxon>Magnoliopsida</taxon>
        <taxon>Liliopsida</taxon>
        <taxon>Poales</taxon>
        <taxon>Poaceae</taxon>
        <taxon>PACMAD clade</taxon>
        <taxon>Arundinoideae</taxon>
        <taxon>Arundineae</taxon>
        <taxon>Arundo</taxon>
    </lineage>
</organism>
<reference evidence="1" key="2">
    <citation type="journal article" date="2015" name="Data Brief">
        <title>Shoot transcriptome of the giant reed, Arundo donax.</title>
        <authorList>
            <person name="Barrero R.A."/>
            <person name="Guerrero F.D."/>
            <person name="Moolhuijzen P."/>
            <person name="Goolsby J.A."/>
            <person name="Tidwell J."/>
            <person name="Bellgard S.E."/>
            <person name="Bellgard M.I."/>
        </authorList>
    </citation>
    <scope>NUCLEOTIDE SEQUENCE</scope>
    <source>
        <tissue evidence="1">Shoot tissue taken approximately 20 cm above the soil surface</tissue>
    </source>
</reference>
<proteinExistence type="predicted"/>
<protein>
    <submittedName>
        <fullName evidence="1">Uncharacterized protein</fullName>
    </submittedName>
</protein>
<name>A0A0A9HIH5_ARUDO</name>
<accession>A0A0A9HIH5</accession>
<dbReference type="EMBL" id="GBRH01165193">
    <property type="protein sequence ID" value="JAE32703.1"/>
    <property type="molecule type" value="Transcribed_RNA"/>
</dbReference>
<dbReference type="AlphaFoldDB" id="A0A0A9HIH5"/>
<evidence type="ECO:0000313" key="1">
    <source>
        <dbReference type="EMBL" id="JAE32703.1"/>
    </source>
</evidence>
<reference evidence="1" key="1">
    <citation type="submission" date="2014-09" db="EMBL/GenBank/DDBJ databases">
        <authorList>
            <person name="Magalhaes I.L.F."/>
            <person name="Oliveira U."/>
            <person name="Santos F.R."/>
            <person name="Vidigal T.H.D.A."/>
            <person name="Brescovit A.D."/>
            <person name="Santos A.J."/>
        </authorList>
    </citation>
    <scope>NUCLEOTIDE SEQUENCE</scope>
    <source>
        <tissue evidence="1">Shoot tissue taken approximately 20 cm above the soil surface</tissue>
    </source>
</reference>